<dbReference type="Pfam" id="PF00474">
    <property type="entry name" value="SSF"/>
    <property type="match status" value="1"/>
</dbReference>
<dbReference type="Gene3D" id="1.20.1730.10">
    <property type="entry name" value="Sodium/glucose cotransporter"/>
    <property type="match status" value="1"/>
</dbReference>
<evidence type="ECO:0000256" key="5">
    <source>
        <dbReference type="ARBA" id="ARBA00022692"/>
    </source>
</evidence>
<name>A0ABR6KJC6_9BACT</name>
<keyword evidence="6" id="KW-0769">Symport</keyword>
<comment type="caution">
    <text evidence="15">The sequence shown here is derived from an EMBL/GenBank/DDBJ whole genome shotgun (WGS) entry which is preliminary data.</text>
</comment>
<keyword evidence="4" id="KW-1003">Cell membrane</keyword>
<dbReference type="PROSITE" id="PS00457">
    <property type="entry name" value="NA_SOLUT_SYMP_2"/>
    <property type="match status" value="1"/>
</dbReference>
<feature type="transmembrane region" description="Helical" evidence="14">
    <location>
        <begin position="6"/>
        <end position="25"/>
    </location>
</feature>
<feature type="transmembrane region" description="Helical" evidence="14">
    <location>
        <begin position="246"/>
        <end position="264"/>
    </location>
</feature>
<dbReference type="PROSITE" id="PS50283">
    <property type="entry name" value="NA_SOLUT_SYMP_3"/>
    <property type="match status" value="1"/>
</dbReference>
<evidence type="ECO:0000313" key="16">
    <source>
        <dbReference type="Proteomes" id="UP000533637"/>
    </source>
</evidence>
<evidence type="ECO:0000256" key="4">
    <source>
        <dbReference type="ARBA" id="ARBA00022475"/>
    </source>
</evidence>
<dbReference type="PANTHER" id="PTHR48086:SF3">
    <property type="entry name" value="SODIUM_PROLINE SYMPORTER"/>
    <property type="match status" value="1"/>
</dbReference>
<evidence type="ECO:0000256" key="2">
    <source>
        <dbReference type="ARBA" id="ARBA00006434"/>
    </source>
</evidence>
<evidence type="ECO:0000256" key="3">
    <source>
        <dbReference type="ARBA" id="ARBA00022448"/>
    </source>
</evidence>
<keyword evidence="9" id="KW-0406">Ion transport</keyword>
<dbReference type="CDD" id="cd10322">
    <property type="entry name" value="SLC5sbd"/>
    <property type="match status" value="1"/>
</dbReference>
<sequence>MSTLTLGIIVIVYMFVIAWLGYIGYKQTKNASDYLLGGRKVNPIVMALSYGATFISASAIVGFGGVAATFGMGIQWLCLLNMFMGVVVAFIFFGRKTRKLGEEHNARTFPQLLGMHYNSRSIQIFIATVIFIGMPLYAAVVMKGGAVFIEQMFHIDLHLALLIFTLIVAAYVITGGIKGVLYTDALQAVIMFGCMLFLLFWFYHVMDIGFIEANHKLTEIAPLVPDRFKELGHQGWTAMPVTGSPQWYTLVTSLILGVGIGCLAQPQLVVRFMMVESTKQLNRGVLIGCVFLIVTVGAIYHVGALSNLFFMKTEGVVASEAIKDMDKIIPLFIDRAMPEWFGAVFMLCILSASMSTLSAQFHTMGAAFGADAFPNLGRRKNTNSTLGVRIGVLCSILLSYIICYTLSAGIIARGTALFMGVCAVTFLPAYFCALYWKKATKQGAIASLWTGALASMFAMLFLHKAEAGAVGLCKTLTGKDVLIDVYPWFAIDPILFALPLSVMAIVIVSLMTQEKTNNINME</sequence>
<keyword evidence="11" id="KW-0739">Sodium transport</keyword>
<feature type="transmembrane region" description="Helical" evidence="14">
    <location>
        <begin position="155"/>
        <end position="173"/>
    </location>
</feature>
<keyword evidence="7 14" id="KW-1133">Transmembrane helix</keyword>
<dbReference type="EMBL" id="JACHOC010000002">
    <property type="protein sequence ID" value="MBB4621615.1"/>
    <property type="molecule type" value="Genomic_DNA"/>
</dbReference>
<feature type="transmembrane region" description="Helical" evidence="14">
    <location>
        <begin position="285"/>
        <end position="303"/>
    </location>
</feature>
<evidence type="ECO:0000256" key="1">
    <source>
        <dbReference type="ARBA" id="ARBA00004651"/>
    </source>
</evidence>
<dbReference type="InterPro" id="IPR018212">
    <property type="entry name" value="Na/solute_symporter_CS"/>
</dbReference>
<evidence type="ECO:0000256" key="6">
    <source>
        <dbReference type="ARBA" id="ARBA00022847"/>
    </source>
</evidence>
<evidence type="ECO:0000256" key="11">
    <source>
        <dbReference type="ARBA" id="ARBA00023201"/>
    </source>
</evidence>
<feature type="transmembrane region" description="Helical" evidence="14">
    <location>
        <begin position="45"/>
        <end position="68"/>
    </location>
</feature>
<feature type="transmembrane region" description="Helical" evidence="14">
    <location>
        <begin position="443"/>
        <end position="465"/>
    </location>
</feature>
<evidence type="ECO:0000256" key="10">
    <source>
        <dbReference type="ARBA" id="ARBA00023136"/>
    </source>
</evidence>
<dbReference type="InterPro" id="IPR038377">
    <property type="entry name" value="Na/Glc_symporter_sf"/>
</dbReference>
<comment type="similarity">
    <text evidence="2 13">Belongs to the sodium:solute symporter (SSF) (TC 2.A.21) family.</text>
</comment>
<keyword evidence="3" id="KW-0813">Transport</keyword>
<feature type="transmembrane region" description="Helical" evidence="14">
    <location>
        <begin position="74"/>
        <end position="93"/>
    </location>
</feature>
<feature type="transmembrane region" description="Helical" evidence="14">
    <location>
        <begin position="386"/>
        <end position="411"/>
    </location>
</feature>
<dbReference type="InterPro" id="IPR050277">
    <property type="entry name" value="Sodium:Solute_Symporter"/>
</dbReference>
<organism evidence="15 16">
    <name type="scientific">Parabacteroides faecis</name>
    <dbReference type="NCBI Taxonomy" id="1217282"/>
    <lineage>
        <taxon>Bacteria</taxon>
        <taxon>Pseudomonadati</taxon>
        <taxon>Bacteroidota</taxon>
        <taxon>Bacteroidia</taxon>
        <taxon>Bacteroidales</taxon>
        <taxon>Tannerellaceae</taxon>
        <taxon>Parabacteroides</taxon>
    </lineage>
</organism>
<evidence type="ECO:0000256" key="12">
    <source>
        <dbReference type="ARBA" id="ARBA00033708"/>
    </source>
</evidence>
<evidence type="ECO:0000256" key="8">
    <source>
        <dbReference type="ARBA" id="ARBA00023053"/>
    </source>
</evidence>
<dbReference type="RefSeq" id="WP_183669913.1">
    <property type="nucleotide sequence ID" value="NZ_BMPB01000002.1"/>
</dbReference>
<reference evidence="15 16" key="1">
    <citation type="submission" date="2020-08" db="EMBL/GenBank/DDBJ databases">
        <title>Genomic Encyclopedia of Type Strains, Phase IV (KMG-IV): sequencing the most valuable type-strain genomes for metagenomic binning, comparative biology and taxonomic classification.</title>
        <authorList>
            <person name="Goeker M."/>
        </authorList>
    </citation>
    <scope>NUCLEOTIDE SEQUENCE [LARGE SCALE GENOMIC DNA]</scope>
    <source>
        <strain evidence="15 16">DSM 102983</strain>
    </source>
</reference>
<evidence type="ECO:0000313" key="15">
    <source>
        <dbReference type="EMBL" id="MBB4621615.1"/>
    </source>
</evidence>
<feature type="transmembrane region" description="Helical" evidence="14">
    <location>
        <begin position="185"/>
        <end position="203"/>
    </location>
</feature>
<evidence type="ECO:0000256" key="9">
    <source>
        <dbReference type="ARBA" id="ARBA00023065"/>
    </source>
</evidence>
<evidence type="ECO:0000256" key="13">
    <source>
        <dbReference type="RuleBase" id="RU362091"/>
    </source>
</evidence>
<feature type="transmembrane region" description="Helical" evidence="14">
    <location>
        <begin position="340"/>
        <end position="359"/>
    </location>
</feature>
<dbReference type="PANTHER" id="PTHR48086">
    <property type="entry name" value="SODIUM/PROLINE SYMPORTER-RELATED"/>
    <property type="match status" value="1"/>
</dbReference>
<comment type="catalytic activity">
    <reaction evidence="12">
        <text>L-proline(in) + Na(+)(in) = L-proline(out) + Na(+)(out)</text>
        <dbReference type="Rhea" id="RHEA:28967"/>
        <dbReference type="ChEBI" id="CHEBI:29101"/>
        <dbReference type="ChEBI" id="CHEBI:60039"/>
    </reaction>
</comment>
<keyword evidence="10 14" id="KW-0472">Membrane</keyword>
<proteinExistence type="inferred from homology"/>
<gene>
    <name evidence="15" type="ORF">GGQ57_001509</name>
</gene>
<comment type="subcellular location">
    <subcellularLocation>
        <location evidence="1">Cell membrane</location>
        <topology evidence="1">Multi-pass membrane protein</topology>
    </subcellularLocation>
</comment>
<dbReference type="Proteomes" id="UP000533637">
    <property type="component" value="Unassembled WGS sequence"/>
</dbReference>
<feature type="transmembrane region" description="Helical" evidence="14">
    <location>
        <begin position="485"/>
        <end position="511"/>
    </location>
</feature>
<keyword evidence="8" id="KW-0915">Sodium</keyword>
<keyword evidence="16" id="KW-1185">Reference proteome</keyword>
<evidence type="ECO:0000256" key="7">
    <source>
        <dbReference type="ARBA" id="ARBA00022989"/>
    </source>
</evidence>
<dbReference type="InterPro" id="IPR001734">
    <property type="entry name" value="Na/solute_symporter"/>
</dbReference>
<keyword evidence="5 14" id="KW-0812">Transmembrane</keyword>
<feature type="transmembrane region" description="Helical" evidence="14">
    <location>
        <begin position="417"/>
        <end position="436"/>
    </location>
</feature>
<accession>A0ABR6KJC6</accession>
<protein>
    <submittedName>
        <fullName evidence="15">SSS family solute:Na+ symporter</fullName>
    </submittedName>
</protein>
<evidence type="ECO:0000256" key="14">
    <source>
        <dbReference type="SAM" id="Phobius"/>
    </source>
</evidence>
<feature type="transmembrane region" description="Helical" evidence="14">
    <location>
        <begin position="124"/>
        <end position="149"/>
    </location>
</feature>